<comment type="caution">
    <text evidence="2">The sequence shown here is derived from an EMBL/GenBank/DDBJ whole genome shotgun (WGS) entry which is preliminary data.</text>
</comment>
<feature type="non-terminal residue" evidence="2">
    <location>
        <position position="1"/>
    </location>
</feature>
<dbReference type="AlphaFoldDB" id="A0A8S3AFK4"/>
<dbReference type="EMBL" id="CAJOBI010131213">
    <property type="protein sequence ID" value="CAF4725256.1"/>
    <property type="molecule type" value="Genomic_DNA"/>
</dbReference>
<evidence type="ECO:0000313" key="2">
    <source>
        <dbReference type="EMBL" id="CAF4725256.1"/>
    </source>
</evidence>
<accession>A0A8S3AFK4</accession>
<name>A0A8S3AFK4_9BILA</name>
<feature type="non-terminal residue" evidence="2">
    <location>
        <position position="81"/>
    </location>
</feature>
<evidence type="ECO:0000313" key="3">
    <source>
        <dbReference type="Proteomes" id="UP000676336"/>
    </source>
</evidence>
<feature type="region of interest" description="Disordered" evidence="1">
    <location>
        <begin position="1"/>
        <end position="41"/>
    </location>
</feature>
<reference evidence="2" key="1">
    <citation type="submission" date="2021-02" db="EMBL/GenBank/DDBJ databases">
        <authorList>
            <person name="Nowell W R."/>
        </authorList>
    </citation>
    <scope>NUCLEOTIDE SEQUENCE</scope>
</reference>
<gene>
    <name evidence="2" type="ORF">SMN809_LOCUS44029</name>
</gene>
<organism evidence="2 3">
    <name type="scientific">Rotaria magnacalcarata</name>
    <dbReference type="NCBI Taxonomy" id="392030"/>
    <lineage>
        <taxon>Eukaryota</taxon>
        <taxon>Metazoa</taxon>
        <taxon>Spiralia</taxon>
        <taxon>Gnathifera</taxon>
        <taxon>Rotifera</taxon>
        <taxon>Eurotatoria</taxon>
        <taxon>Bdelloidea</taxon>
        <taxon>Philodinida</taxon>
        <taxon>Philodinidae</taxon>
        <taxon>Rotaria</taxon>
    </lineage>
</organism>
<sequence length="81" mass="8398">LISTLPVPSSEPTETINAQLPPTSEDTEKPTFHIMQPPPPAAPPIVSNEVLIAPAPSTYTQLVAVPIASDQSITVTTPAAT</sequence>
<evidence type="ECO:0000256" key="1">
    <source>
        <dbReference type="SAM" id="MobiDB-lite"/>
    </source>
</evidence>
<dbReference type="Proteomes" id="UP000676336">
    <property type="component" value="Unassembled WGS sequence"/>
</dbReference>
<protein>
    <submittedName>
        <fullName evidence="2">Uncharacterized protein</fullName>
    </submittedName>
</protein>
<proteinExistence type="predicted"/>
<feature type="compositionally biased region" description="Polar residues" evidence="1">
    <location>
        <begin position="1"/>
        <end position="24"/>
    </location>
</feature>